<dbReference type="OrthoDB" id="348201at2759"/>
<protein>
    <submittedName>
        <fullName evidence="2">RNA polymerase II-associated protein 1</fullName>
    </submittedName>
</protein>
<dbReference type="AlphaFoldDB" id="A0A087USV0"/>
<dbReference type="STRING" id="407821.A0A087USV0"/>
<organism evidence="2 3">
    <name type="scientific">Stegodyphus mimosarum</name>
    <name type="common">African social velvet spider</name>
    <dbReference type="NCBI Taxonomy" id="407821"/>
    <lineage>
        <taxon>Eukaryota</taxon>
        <taxon>Metazoa</taxon>
        <taxon>Ecdysozoa</taxon>
        <taxon>Arthropoda</taxon>
        <taxon>Chelicerata</taxon>
        <taxon>Arachnida</taxon>
        <taxon>Araneae</taxon>
        <taxon>Araneomorphae</taxon>
        <taxon>Entelegynae</taxon>
        <taxon>Eresoidea</taxon>
        <taxon>Eresidae</taxon>
        <taxon>Stegodyphus</taxon>
    </lineage>
</organism>
<name>A0A087USV0_STEMI</name>
<dbReference type="PANTHER" id="PTHR21483:SF18">
    <property type="entry name" value="RNA POLYMERASE II-ASSOCIATED PROTEIN 1"/>
    <property type="match status" value="1"/>
</dbReference>
<feature type="non-terminal residue" evidence="2">
    <location>
        <position position="180"/>
    </location>
</feature>
<keyword evidence="3" id="KW-1185">Reference proteome</keyword>
<dbReference type="InterPro" id="IPR039913">
    <property type="entry name" value="RPAP1/Rba50"/>
</dbReference>
<dbReference type="PANTHER" id="PTHR21483">
    <property type="entry name" value="RNA POLYMERASE II-ASSOCIATED PROTEIN 1"/>
    <property type="match status" value="1"/>
</dbReference>
<evidence type="ECO:0000313" key="3">
    <source>
        <dbReference type="Proteomes" id="UP000054359"/>
    </source>
</evidence>
<proteinExistence type="predicted"/>
<sequence>MWKNLNGYDNLFLEMLNQFEAVSYGDHLFGNFLLLPLQQGFPSRWKKLLLNDHSQALCFLGVPLSELIVPLKNYLEPYEMEFEVLVAYFKVLASGILTHRRCPLIYLMAVHHIHHYIFANQDINKKYQKFLLSSVLYSKKKDARLHVLLYCEVNLDAEHGFNLKTELSATQHEHLKNIMG</sequence>
<reference evidence="2 3" key="1">
    <citation type="submission" date="2013-11" db="EMBL/GenBank/DDBJ databases">
        <title>Genome sequencing of Stegodyphus mimosarum.</title>
        <authorList>
            <person name="Bechsgaard J."/>
        </authorList>
    </citation>
    <scope>NUCLEOTIDE SEQUENCE [LARGE SCALE GENOMIC DNA]</scope>
</reference>
<gene>
    <name evidence="2" type="ORF">X975_03330</name>
</gene>
<dbReference type="GO" id="GO:0006366">
    <property type="term" value="P:transcription by RNA polymerase II"/>
    <property type="evidence" value="ECO:0007669"/>
    <property type="project" value="InterPro"/>
</dbReference>
<dbReference type="Pfam" id="PF25766">
    <property type="entry name" value="TPR_RPAP1"/>
    <property type="match status" value="1"/>
</dbReference>
<feature type="domain" description="RPAP1/MINIYO-like TPR repeats" evidence="1">
    <location>
        <begin position="2"/>
        <end position="123"/>
    </location>
</feature>
<evidence type="ECO:0000259" key="1">
    <source>
        <dbReference type="Pfam" id="PF25766"/>
    </source>
</evidence>
<dbReference type="InterPro" id="IPR057989">
    <property type="entry name" value="TPR_RPAP1/MINIYO-like"/>
</dbReference>
<evidence type="ECO:0000313" key="2">
    <source>
        <dbReference type="EMBL" id="KFM80439.1"/>
    </source>
</evidence>
<dbReference type="EMBL" id="KK121417">
    <property type="protein sequence ID" value="KFM80439.1"/>
    <property type="molecule type" value="Genomic_DNA"/>
</dbReference>
<dbReference type="Proteomes" id="UP000054359">
    <property type="component" value="Unassembled WGS sequence"/>
</dbReference>
<accession>A0A087USV0</accession>